<dbReference type="GO" id="GO:0042626">
    <property type="term" value="F:ATPase-coupled transmembrane transporter activity"/>
    <property type="evidence" value="ECO:0007669"/>
    <property type="project" value="InterPro"/>
</dbReference>
<evidence type="ECO:0000256" key="3">
    <source>
        <dbReference type="ARBA" id="ARBA00022729"/>
    </source>
</evidence>
<evidence type="ECO:0000313" key="9">
    <source>
        <dbReference type="EMBL" id="OAH53258.1"/>
    </source>
</evidence>
<evidence type="ECO:0000256" key="4">
    <source>
        <dbReference type="ARBA" id="ARBA00023139"/>
    </source>
</evidence>
<dbReference type="AlphaFoldDB" id="A0A177KIM8"/>
<organism evidence="9 10">
    <name type="scientific">Domibacillus aminovorans</name>
    <dbReference type="NCBI Taxonomy" id="29332"/>
    <lineage>
        <taxon>Bacteria</taxon>
        <taxon>Bacillati</taxon>
        <taxon>Bacillota</taxon>
        <taxon>Bacilli</taxon>
        <taxon>Bacillales</taxon>
        <taxon>Bacillaceae</taxon>
        <taxon>Domibacillus</taxon>
    </lineage>
</organism>
<gene>
    <name evidence="9" type="ORF">AWH48_12975</name>
</gene>
<evidence type="ECO:0000256" key="2">
    <source>
        <dbReference type="ARBA" id="ARBA00022448"/>
    </source>
</evidence>
<comment type="caution">
    <text evidence="9">The sequence shown here is derived from an EMBL/GenBank/DDBJ whole genome shotgun (WGS) entry which is preliminary data.</text>
</comment>
<dbReference type="PANTHER" id="PTHR30024:SF42">
    <property type="entry name" value="ALIPHATIC SULFONATES-BINDING PROTEIN-RELATED"/>
    <property type="match status" value="1"/>
</dbReference>
<dbReference type="InterPro" id="IPR001638">
    <property type="entry name" value="Solute-binding_3/MltF_N"/>
</dbReference>
<keyword evidence="5" id="KW-0449">Lipoprotein</keyword>
<feature type="domain" description="Solute-binding protein family 3/N-terminal" evidence="8">
    <location>
        <begin position="50"/>
        <end position="272"/>
    </location>
</feature>
<evidence type="ECO:0000256" key="6">
    <source>
        <dbReference type="ARBA" id="ARBA00055538"/>
    </source>
</evidence>
<proteinExistence type="inferred from homology"/>
<dbReference type="InterPro" id="IPR010067">
    <property type="entry name" value="ABC_SsuA_sub-bd"/>
</dbReference>
<dbReference type="SMART" id="SM00062">
    <property type="entry name" value="PBPb"/>
    <property type="match status" value="1"/>
</dbReference>
<dbReference type="Pfam" id="PF13379">
    <property type="entry name" value="NMT1_2"/>
    <property type="match status" value="1"/>
</dbReference>
<protein>
    <recommendedName>
        <fullName evidence="7">Putative aliphatic sulfonates-binding protein</fullName>
    </recommendedName>
</protein>
<keyword evidence="3" id="KW-0732">Signal</keyword>
<dbReference type="FunFam" id="3.40.190.10:FF:000050">
    <property type="entry name" value="Sulfonate ABC transporter substrate-binding protein"/>
    <property type="match status" value="1"/>
</dbReference>
<dbReference type="EMBL" id="LQWZ01000036">
    <property type="protein sequence ID" value="OAH53258.1"/>
    <property type="molecule type" value="Genomic_DNA"/>
</dbReference>
<dbReference type="Gene3D" id="3.40.190.10">
    <property type="entry name" value="Periplasmic binding protein-like II"/>
    <property type="match status" value="2"/>
</dbReference>
<keyword evidence="4" id="KW-0564">Palmitate</keyword>
<evidence type="ECO:0000256" key="7">
    <source>
        <dbReference type="ARBA" id="ARBA00070228"/>
    </source>
</evidence>
<evidence type="ECO:0000259" key="8">
    <source>
        <dbReference type="SMART" id="SM00062"/>
    </source>
</evidence>
<evidence type="ECO:0000313" key="10">
    <source>
        <dbReference type="Proteomes" id="UP000077271"/>
    </source>
</evidence>
<evidence type="ECO:0000256" key="5">
    <source>
        <dbReference type="ARBA" id="ARBA00023288"/>
    </source>
</evidence>
<dbReference type="PROSITE" id="PS51257">
    <property type="entry name" value="PROKAR_LIPOPROTEIN"/>
    <property type="match status" value="1"/>
</dbReference>
<evidence type="ECO:0000256" key="1">
    <source>
        <dbReference type="ARBA" id="ARBA00010742"/>
    </source>
</evidence>
<dbReference type="NCBIfam" id="TIGR01728">
    <property type="entry name" value="SsuA_fam"/>
    <property type="match status" value="1"/>
</dbReference>
<dbReference type="PANTHER" id="PTHR30024">
    <property type="entry name" value="ALIPHATIC SULFONATES-BINDING PROTEIN-RELATED"/>
    <property type="match status" value="1"/>
</dbReference>
<accession>A0A177KIM8</accession>
<keyword evidence="2" id="KW-0813">Transport</keyword>
<dbReference type="SUPFAM" id="SSF53850">
    <property type="entry name" value="Periplasmic binding protein-like II"/>
    <property type="match status" value="1"/>
</dbReference>
<dbReference type="GO" id="GO:0016020">
    <property type="term" value="C:membrane"/>
    <property type="evidence" value="ECO:0007669"/>
    <property type="project" value="InterPro"/>
</dbReference>
<dbReference type="CDD" id="cd13557">
    <property type="entry name" value="PBP2_SsuA"/>
    <property type="match status" value="1"/>
</dbReference>
<comment type="similarity">
    <text evidence="1">Belongs to the bacterial solute-binding protein SsuA/TauA family.</text>
</comment>
<sequence>MFGGEKMLSSVKNKTWLLLVSFILLLVLSACNTETSNEEADQAKEDGQKTIQIGYQKFGTLNFLKAQETLEKELEPKGFTVTWTEFPGGPQLLEALNVGSLDFGHTGEAPPIFAQAADAPLIYFANEPKNPKGEAIIVPKDSPIQSVADLKGKKIALNKGSNVHYLLVKALEANGLKYEDVETSFLPPSDARAAFEKGVVDAWVIWDPFLAEAERKTGARILVDGTNLVNNREFFLASKEFAEENPEVLDIIYNEIDKAETWVSENKNEAAEFLAPQIGMDKETLDIVLERRTYGIEKITDEVINDQQAIADQFYKLQLIPKEIKTSDATLETN</sequence>
<reference evidence="9 10" key="1">
    <citation type="submission" date="2016-01" db="EMBL/GenBank/DDBJ databases">
        <title>Investigation of taxonomic status of Bacillus aminovorans.</title>
        <authorList>
            <person name="Verma A."/>
            <person name="Pal Y."/>
            <person name="Krishnamurthi S."/>
        </authorList>
    </citation>
    <scope>NUCLEOTIDE SEQUENCE [LARGE SCALE GENOMIC DNA]</scope>
    <source>
        <strain evidence="9 10">DSM 4337</strain>
    </source>
</reference>
<dbReference type="Proteomes" id="UP000077271">
    <property type="component" value="Unassembled WGS sequence"/>
</dbReference>
<name>A0A177KIM8_9BACI</name>
<comment type="function">
    <text evidence="6">Part of a binding-protein-dependent transport system for aliphatic sulfonates. Putative binding protein.</text>
</comment>